<proteinExistence type="predicted"/>
<keyword evidence="1" id="KW-1133">Transmembrane helix</keyword>
<keyword evidence="1" id="KW-0812">Transmembrane</keyword>
<accession>A0A7S4G177</accession>
<evidence type="ECO:0000256" key="1">
    <source>
        <dbReference type="SAM" id="Phobius"/>
    </source>
</evidence>
<sequence length="107" mass="11911">MNAITRRAQVRERGGRGRLQILLWSACTGFPTYYSFTHALLKSPLSFCFLSIPPISLLDLGLFRNMYAQTLHGTIHAVFVMDTGDRVSSVKAVGQFFGAYIPGINKQ</sequence>
<gene>
    <name evidence="2" type="ORF">EGYM00163_LOCUS33166</name>
</gene>
<feature type="transmembrane region" description="Helical" evidence="1">
    <location>
        <begin position="21"/>
        <end position="37"/>
    </location>
</feature>
<name>A0A7S4G177_9EUGL</name>
<dbReference type="EMBL" id="HBJA01095756">
    <property type="protein sequence ID" value="CAE0821969.1"/>
    <property type="molecule type" value="Transcribed_RNA"/>
</dbReference>
<reference evidence="2" key="1">
    <citation type="submission" date="2021-01" db="EMBL/GenBank/DDBJ databases">
        <authorList>
            <person name="Corre E."/>
            <person name="Pelletier E."/>
            <person name="Niang G."/>
            <person name="Scheremetjew M."/>
            <person name="Finn R."/>
            <person name="Kale V."/>
            <person name="Holt S."/>
            <person name="Cochrane G."/>
            <person name="Meng A."/>
            <person name="Brown T."/>
            <person name="Cohen L."/>
        </authorList>
    </citation>
    <scope>NUCLEOTIDE SEQUENCE</scope>
    <source>
        <strain evidence="2">CCMP1594</strain>
    </source>
</reference>
<organism evidence="2">
    <name type="scientific">Eutreptiella gymnastica</name>
    <dbReference type="NCBI Taxonomy" id="73025"/>
    <lineage>
        <taxon>Eukaryota</taxon>
        <taxon>Discoba</taxon>
        <taxon>Euglenozoa</taxon>
        <taxon>Euglenida</taxon>
        <taxon>Spirocuta</taxon>
        <taxon>Euglenophyceae</taxon>
        <taxon>Eutreptiales</taxon>
        <taxon>Eutreptiaceae</taxon>
        <taxon>Eutreptiella</taxon>
    </lineage>
</organism>
<keyword evidence="1" id="KW-0472">Membrane</keyword>
<evidence type="ECO:0000313" key="2">
    <source>
        <dbReference type="EMBL" id="CAE0821969.1"/>
    </source>
</evidence>
<protein>
    <submittedName>
        <fullName evidence="2">Uncharacterized protein</fullName>
    </submittedName>
</protein>
<dbReference type="AlphaFoldDB" id="A0A7S4G177"/>